<feature type="transmembrane region" description="Helical" evidence="6">
    <location>
        <begin position="256"/>
        <end position="274"/>
    </location>
</feature>
<organism evidence="7 8">
    <name type="scientific">Brachybacterium huguangmaarense</name>
    <dbReference type="NCBI Taxonomy" id="1652028"/>
    <lineage>
        <taxon>Bacteria</taxon>
        <taxon>Bacillati</taxon>
        <taxon>Actinomycetota</taxon>
        <taxon>Actinomycetes</taxon>
        <taxon>Micrococcales</taxon>
        <taxon>Dermabacteraceae</taxon>
        <taxon>Brachybacterium</taxon>
    </lineage>
</organism>
<feature type="transmembrane region" description="Helical" evidence="6">
    <location>
        <begin position="43"/>
        <end position="62"/>
    </location>
</feature>
<feature type="transmembrane region" description="Helical" evidence="6">
    <location>
        <begin position="188"/>
        <end position="207"/>
    </location>
</feature>
<accession>A0ABY6G3Y2</accession>
<keyword evidence="5 6" id="KW-0472">Membrane</keyword>
<evidence type="ECO:0000256" key="6">
    <source>
        <dbReference type="SAM" id="Phobius"/>
    </source>
</evidence>
<dbReference type="Pfam" id="PF03706">
    <property type="entry name" value="LPG_synthase_TM"/>
    <property type="match status" value="1"/>
</dbReference>
<evidence type="ECO:0000256" key="1">
    <source>
        <dbReference type="ARBA" id="ARBA00004651"/>
    </source>
</evidence>
<feature type="transmembrane region" description="Helical" evidence="6">
    <location>
        <begin position="116"/>
        <end position="137"/>
    </location>
</feature>
<reference evidence="7" key="1">
    <citation type="submission" date="2022-10" db="EMBL/GenBank/DDBJ databases">
        <title>Whole-Genome Sequencing of Brachybacterium huguangmaarense BRM-3, Isolated from Betula schmidtii.</title>
        <authorList>
            <person name="Haam D."/>
        </authorList>
    </citation>
    <scope>NUCLEOTIDE SEQUENCE</scope>
    <source>
        <strain evidence="7">BRM-3</strain>
    </source>
</reference>
<evidence type="ECO:0000313" key="8">
    <source>
        <dbReference type="Proteomes" id="UP001164305"/>
    </source>
</evidence>
<protein>
    <submittedName>
        <fullName evidence="7">Flippase-like domain-containing protein</fullName>
    </submittedName>
</protein>
<keyword evidence="4 6" id="KW-1133">Transmembrane helix</keyword>
<feature type="transmembrane region" description="Helical" evidence="6">
    <location>
        <begin position="280"/>
        <end position="297"/>
    </location>
</feature>
<evidence type="ECO:0000256" key="4">
    <source>
        <dbReference type="ARBA" id="ARBA00022989"/>
    </source>
</evidence>
<feature type="transmembrane region" description="Helical" evidence="6">
    <location>
        <begin position="227"/>
        <end position="249"/>
    </location>
</feature>
<dbReference type="InterPro" id="IPR022791">
    <property type="entry name" value="L-PG_synthase/AglD"/>
</dbReference>
<comment type="subcellular location">
    <subcellularLocation>
        <location evidence="1">Cell membrane</location>
        <topology evidence="1">Multi-pass membrane protein</topology>
    </subcellularLocation>
</comment>
<gene>
    <name evidence="7" type="ORF">BRM3_05780</name>
</gene>
<name>A0ABY6G3Y2_9MICO</name>
<keyword evidence="2" id="KW-1003">Cell membrane</keyword>
<proteinExistence type="predicted"/>
<sequence>MAVVRSPAVRAVFLLVALAAAVWAVVSRRAELAQALADMNPLIPVGAFALGVVYIVLTMLAWRSVLADLGSPLGLRVASELFYVSQLGKYVPGGVWNILAVAELGRDREIPQRRSVAAMLVSVLISLVSGLFLAAASVPFAPSALADRFGWALFTLPVFVVILLPPVLNRVLGLALRVLRRPPLESPVTWRGVVTATAWTLAAWLVAGMQVWLLCVGMGASPSAATLGLSIGGYALAWSVGFLAIFVPAGAGVREAILAIVLGGSLGAGGVIAVVLLSRAILTIADLLLGLAGVVALRRGRRRAAAGPTTARRAP</sequence>
<dbReference type="RefSeq" id="WP_263595135.1">
    <property type="nucleotide sequence ID" value="NZ_CP107020.1"/>
</dbReference>
<keyword evidence="3 6" id="KW-0812">Transmembrane</keyword>
<feature type="transmembrane region" description="Helical" evidence="6">
    <location>
        <begin position="149"/>
        <end position="168"/>
    </location>
</feature>
<evidence type="ECO:0000256" key="2">
    <source>
        <dbReference type="ARBA" id="ARBA00022475"/>
    </source>
</evidence>
<dbReference type="EMBL" id="CP107020">
    <property type="protein sequence ID" value="UYG17928.1"/>
    <property type="molecule type" value="Genomic_DNA"/>
</dbReference>
<evidence type="ECO:0000256" key="5">
    <source>
        <dbReference type="ARBA" id="ARBA00023136"/>
    </source>
</evidence>
<evidence type="ECO:0000256" key="3">
    <source>
        <dbReference type="ARBA" id="ARBA00022692"/>
    </source>
</evidence>
<keyword evidence="8" id="KW-1185">Reference proteome</keyword>
<evidence type="ECO:0000313" key="7">
    <source>
        <dbReference type="EMBL" id="UYG17928.1"/>
    </source>
</evidence>
<dbReference type="Proteomes" id="UP001164305">
    <property type="component" value="Chromosome"/>
</dbReference>